<organism evidence="1 2">
    <name type="scientific">Candidatus Roizmanbacteria bacterium RIFCSPLOWO2_01_FULL_38_12</name>
    <dbReference type="NCBI Taxonomy" id="1802061"/>
    <lineage>
        <taxon>Bacteria</taxon>
        <taxon>Candidatus Roizmaniibacteriota</taxon>
    </lineage>
</organism>
<sequence>MDTISIYSNIILERRPLLKTILQQFGDFSIWDATNELLTKGKKNKNLYNPDFIQLVKIAFPYLDKDYLKKLDICLRENPLVSTADHQCPINHPVYINSNIQLSLFTKSFSLNKKPYIMPPILSFSSLPLNNTAYIRGLLMASPKGEKRFSFFGSSMRHAALPLVKAFCFDKKTIKSWLKANQNIFSNHELDFISSLLKKVSTDSSINKCTSYSEQISVWNKWLWSNFFPDYRMEFFPIDILSQTFFSHYLLNDQQLPLYKFLFEWSTDKIIELFNGIYGCWNIENSKGTFFFWGIDEKKRMIPLKFVNNHLISDDTKFSPVEWKLSSINQAWNDNRIIPSLLTNYLVIAGHYGLFCSGAFNQIGYLQPMMKQYAHGLKIIGLYKESERVKKIAVDGIHAFLYFLFGVTKDVAIPLCGLNILQEKSKLKRIEEILKKITVNEGFMITAPLTFSYIVNKADLQKVRFSFEKSIREIRPYLPSQFIIQDWQTS</sequence>
<comment type="caution">
    <text evidence="1">The sequence shown here is derived from an EMBL/GenBank/DDBJ whole genome shotgun (WGS) entry which is preliminary data.</text>
</comment>
<evidence type="ECO:0000313" key="2">
    <source>
        <dbReference type="Proteomes" id="UP000177141"/>
    </source>
</evidence>
<dbReference type="AlphaFoldDB" id="A0A1F7ISR4"/>
<dbReference type="EMBL" id="MGAL01000043">
    <property type="protein sequence ID" value="OGK46356.1"/>
    <property type="molecule type" value="Genomic_DNA"/>
</dbReference>
<dbReference type="STRING" id="1802061.A3A93_03210"/>
<gene>
    <name evidence="1" type="ORF">A3A93_03210</name>
</gene>
<reference evidence="1 2" key="1">
    <citation type="journal article" date="2016" name="Nat. Commun.">
        <title>Thousands of microbial genomes shed light on interconnected biogeochemical processes in an aquifer system.</title>
        <authorList>
            <person name="Anantharaman K."/>
            <person name="Brown C.T."/>
            <person name="Hug L.A."/>
            <person name="Sharon I."/>
            <person name="Castelle C.J."/>
            <person name="Probst A.J."/>
            <person name="Thomas B.C."/>
            <person name="Singh A."/>
            <person name="Wilkins M.J."/>
            <person name="Karaoz U."/>
            <person name="Brodie E.L."/>
            <person name="Williams K.H."/>
            <person name="Hubbard S.S."/>
            <person name="Banfield J.F."/>
        </authorList>
    </citation>
    <scope>NUCLEOTIDE SEQUENCE [LARGE SCALE GENOMIC DNA]</scope>
</reference>
<evidence type="ECO:0000313" key="1">
    <source>
        <dbReference type="EMBL" id="OGK46356.1"/>
    </source>
</evidence>
<accession>A0A1F7ISR4</accession>
<dbReference type="Proteomes" id="UP000177141">
    <property type="component" value="Unassembled WGS sequence"/>
</dbReference>
<name>A0A1F7ISR4_9BACT</name>
<proteinExistence type="predicted"/>
<protein>
    <submittedName>
        <fullName evidence="1">Uncharacterized protein</fullName>
    </submittedName>
</protein>